<keyword evidence="10" id="KW-1185">Reference proteome</keyword>
<keyword evidence="6 8" id="KW-1133">Transmembrane helix</keyword>
<dbReference type="InterPro" id="IPR011541">
    <property type="entry name" value="Ni/Co_transpt_high_affinity"/>
</dbReference>
<name>A0A5J5ENM6_9PEZI</name>
<dbReference type="EMBL" id="VXIS01000192">
    <property type="protein sequence ID" value="KAA8897803.1"/>
    <property type="molecule type" value="Genomic_DNA"/>
</dbReference>
<sequence length="390" mass="41342">MGPTSASPAPSSPLLFVGNVKRAAEWYHDKIPYVRKLPAAVVAIILAVALVNAIVWATVGVVLHFTSASLLGTAVLAYTLGLRHALDADHIAAIDLMTRRLIASGQKPVAVGMFFSLGHSTIVIITSIAVAATSAGLEKRFDGFKRVGGIIGTSVSAAFLVILGVINLVVVWKLVGRLKAVLRGARDTGDVIGEGLQGGGCLMGVFRGAFRIVDTSWKMYPLGILFGLGFDTSSEVALLGIASIQAASGTSIWLILIFPILFTAGMCLLDTADGALMSALYQTPEFSQDPVAVLYYSIVLTAITVVVAVVIGTIQVLSLILNTAAPTGRFWDGVEKAGEWYEVIGGAIAGLFVVGAVGSVLAYRPWRRRAEERAKRWRERQVDSRAEESC</sequence>
<protein>
    <recommendedName>
        <fullName evidence="8">Nickel/cobalt efflux system</fullName>
    </recommendedName>
</protein>
<dbReference type="GO" id="GO:0015099">
    <property type="term" value="F:nickel cation transmembrane transporter activity"/>
    <property type="evidence" value="ECO:0007669"/>
    <property type="project" value="UniProtKB-UniRule"/>
</dbReference>
<feature type="transmembrane region" description="Helical" evidence="8">
    <location>
        <begin position="37"/>
        <end position="55"/>
    </location>
</feature>
<keyword evidence="5 8" id="KW-0812">Transmembrane</keyword>
<dbReference type="OrthoDB" id="5197598at2759"/>
<keyword evidence="3 8" id="KW-0813">Transport</keyword>
<dbReference type="AlphaFoldDB" id="A0A5J5ENM6"/>
<accession>A0A5J5ENM6</accession>
<feature type="transmembrane region" description="Helical" evidence="8">
    <location>
        <begin position="252"/>
        <end position="272"/>
    </location>
</feature>
<evidence type="ECO:0000256" key="1">
    <source>
        <dbReference type="ARBA" id="ARBA00004127"/>
    </source>
</evidence>
<feature type="transmembrane region" description="Helical" evidence="8">
    <location>
        <begin position="340"/>
        <end position="363"/>
    </location>
</feature>
<dbReference type="InParanoid" id="A0A5J5ENM6"/>
<comment type="similarity">
    <text evidence="2 8">Belongs to the NiCoT transporter (TC 2.A.52) family.</text>
</comment>
<feature type="transmembrane region" description="Helical" evidence="8">
    <location>
        <begin position="109"/>
        <end position="130"/>
    </location>
</feature>
<feature type="transmembrane region" description="Helical" evidence="8">
    <location>
        <begin position="293"/>
        <end position="320"/>
    </location>
</feature>
<keyword evidence="7 8" id="KW-0472">Membrane</keyword>
<comment type="subcellular location">
    <subcellularLocation>
        <location evidence="8">Cell membrane</location>
        <topology evidence="8">Multi-pass membrane protein</topology>
    </subcellularLocation>
    <subcellularLocation>
        <location evidence="1">Endomembrane system</location>
        <topology evidence="1">Multi-pass membrane protein</topology>
    </subcellularLocation>
</comment>
<dbReference type="Pfam" id="PF03824">
    <property type="entry name" value="NicO"/>
    <property type="match status" value="1"/>
</dbReference>
<dbReference type="Proteomes" id="UP000326924">
    <property type="component" value="Unassembled WGS sequence"/>
</dbReference>
<reference evidence="9 10" key="1">
    <citation type="submission" date="2019-09" db="EMBL/GenBank/DDBJ databases">
        <title>Draft genome of the ectomycorrhizal ascomycete Sphaerosporella brunnea.</title>
        <authorList>
            <consortium name="DOE Joint Genome Institute"/>
            <person name="Benucci G.M."/>
            <person name="Marozzi G."/>
            <person name="Antonielli L."/>
            <person name="Sanchez S."/>
            <person name="Marco P."/>
            <person name="Wang X."/>
            <person name="Falini L.B."/>
            <person name="Barry K."/>
            <person name="Haridas S."/>
            <person name="Lipzen A."/>
            <person name="Labutti K."/>
            <person name="Grigoriev I.V."/>
            <person name="Murat C."/>
            <person name="Martin F."/>
            <person name="Albertini E."/>
            <person name="Donnini D."/>
            <person name="Bonito G."/>
        </authorList>
    </citation>
    <scope>NUCLEOTIDE SEQUENCE [LARGE SCALE GENOMIC DNA]</scope>
    <source>
        <strain evidence="9 10">Sb_GMNB300</strain>
    </source>
</reference>
<feature type="transmembrane region" description="Helical" evidence="8">
    <location>
        <begin position="61"/>
        <end position="80"/>
    </location>
</feature>
<comment type="caution">
    <text evidence="9">The sequence shown here is derived from an EMBL/GenBank/DDBJ whole genome shotgun (WGS) entry which is preliminary data.</text>
</comment>
<dbReference type="InterPro" id="IPR004688">
    <property type="entry name" value="Ni/Co_transpt"/>
</dbReference>
<evidence type="ECO:0000313" key="10">
    <source>
        <dbReference type="Proteomes" id="UP000326924"/>
    </source>
</evidence>
<evidence type="ECO:0000256" key="6">
    <source>
        <dbReference type="ARBA" id="ARBA00022989"/>
    </source>
</evidence>
<dbReference type="PANTHER" id="PTHR31611">
    <property type="entry name" value="HIGH-AFFINITY NICKEL TRANSPORT PROTEIN NIC1"/>
    <property type="match status" value="1"/>
</dbReference>
<evidence type="ECO:0000256" key="2">
    <source>
        <dbReference type="ARBA" id="ARBA00010892"/>
    </source>
</evidence>
<dbReference type="GO" id="GO:0012505">
    <property type="term" value="C:endomembrane system"/>
    <property type="evidence" value="ECO:0007669"/>
    <property type="project" value="UniProtKB-SubCell"/>
</dbReference>
<feature type="transmembrane region" description="Helical" evidence="8">
    <location>
        <begin position="150"/>
        <end position="175"/>
    </location>
</feature>
<gene>
    <name evidence="9" type="ORF">FN846DRAFT_963049</name>
</gene>
<dbReference type="GO" id="GO:0005886">
    <property type="term" value="C:plasma membrane"/>
    <property type="evidence" value="ECO:0007669"/>
    <property type="project" value="UniProtKB-SubCell"/>
</dbReference>
<evidence type="ECO:0000313" key="9">
    <source>
        <dbReference type="EMBL" id="KAA8897803.1"/>
    </source>
</evidence>
<dbReference type="PANTHER" id="PTHR31611:SF0">
    <property type="entry name" value="HIGH-AFFINITY NICKEL TRANSPORT PROTEIN NIC1"/>
    <property type="match status" value="1"/>
</dbReference>
<proteinExistence type="inferred from homology"/>
<keyword evidence="4" id="KW-0533">Nickel</keyword>
<feature type="transmembrane region" description="Helical" evidence="8">
    <location>
        <begin position="220"/>
        <end position="246"/>
    </location>
</feature>
<evidence type="ECO:0000256" key="8">
    <source>
        <dbReference type="RuleBase" id="RU362101"/>
    </source>
</evidence>
<organism evidence="9 10">
    <name type="scientific">Sphaerosporella brunnea</name>
    <dbReference type="NCBI Taxonomy" id="1250544"/>
    <lineage>
        <taxon>Eukaryota</taxon>
        <taxon>Fungi</taxon>
        <taxon>Dikarya</taxon>
        <taxon>Ascomycota</taxon>
        <taxon>Pezizomycotina</taxon>
        <taxon>Pezizomycetes</taxon>
        <taxon>Pezizales</taxon>
        <taxon>Pyronemataceae</taxon>
        <taxon>Sphaerosporella</taxon>
    </lineage>
</organism>
<evidence type="ECO:0000256" key="4">
    <source>
        <dbReference type="ARBA" id="ARBA00022596"/>
    </source>
</evidence>
<evidence type="ECO:0000256" key="7">
    <source>
        <dbReference type="ARBA" id="ARBA00023136"/>
    </source>
</evidence>
<evidence type="ECO:0000256" key="5">
    <source>
        <dbReference type="ARBA" id="ARBA00022692"/>
    </source>
</evidence>
<evidence type="ECO:0000256" key="3">
    <source>
        <dbReference type="ARBA" id="ARBA00022448"/>
    </source>
</evidence>